<sequence length="122" mass="13362">MSITITLPDGFQFLGASFVSTVFLLFFQSTLVSKYRKSAGIAYPQVYADKAQVEASKDAIRFNCAQRAHQNTLENLPIVYVTTLLTGLKFPVIAASALGLWTISRVSYTRGYVTGDPAKVCD</sequence>
<dbReference type="Pfam" id="PF01124">
    <property type="entry name" value="MAPEG"/>
    <property type="match status" value="1"/>
</dbReference>
<evidence type="ECO:0000256" key="5">
    <source>
        <dbReference type="SAM" id="Phobius"/>
    </source>
</evidence>
<proteinExistence type="predicted"/>
<protein>
    <recommendedName>
        <fullName evidence="8">Microsomal glutathione S-transferase 3</fullName>
    </recommendedName>
</protein>
<evidence type="ECO:0000256" key="2">
    <source>
        <dbReference type="ARBA" id="ARBA00022692"/>
    </source>
</evidence>
<dbReference type="OrthoDB" id="410651at2759"/>
<dbReference type="Gene3D" id="1.20.120.550">
    <property type="entry name" value="Membrane associated eicosanoid/glutathione metabolism-like domain"/>
    <property type="match status" value="1"/>
</dbReference>
<reference evidence="7" key="1">
    <citation type="submission" date="2014-04" db="EMBL/GenBank/DDBJ databases">
        <title>Evolutionary Origins and Diversification of the Mycorrhizal Mutualists.</title>
        <authorList>
            <consortium name="DOE Joint Genome Institute"/>
            <consortium name="Mycorrhizal Genomics Consortium"/>
            <person name="Kohler A."/>
            <person name="Kuo A."/>
            <person name="Nagy L.G."/>
            <person name="Floudas D."/>
            <person name="Copeland A."/>
            <person name="Barry K.W."/>
            <person name="Cichocki N."/>
            <person name="Veneault-Fourrey C."/>
            <person name="LaButti K."/>
            <person name="Lindquist E.A."/>
            <person name="Lipzen A."/>
            <person name="Lundell T."/>
            <person name="Morin E."/>
            <person name="Murat C."/>
            <person name="Riley R."/>
            <person name="Ohm R."/>
            <person name="Sun H."/>
            <person name="Tunlid A."/>
            <person name="Henrissat B."/>
            <person name="Grigoriev I.V."/>
            <person name="Hibbett D.S."/>
            <person name="Martin F."/>
        </authorList>
    </citation>
    <scope>NUCLEOTIDE SEQUENCE [LARGE SCALE GENOMIC DNA]</scope>
    <source>
        <strain evidence="7">FD-334 SS-4</strain>
    </source>
</reference>
<dbReference type="InterPro" id="IPR050997">
    <property type="entry name" value="MAPEG"/>
</dbReference>
<dbReference type="GO" id="GO:0005783">
    <property type="term" value="C:endoplasmic reticulum"/>
    <property type="evidence" value="ECO:0007669"/>
    <property type="project" value="TreeGrafter"/>
</dbReference>
<evidence type="ECO:0000256" key="3">
    <source>
        <dbReference type="ARBA" id="ARBA00022989"/>
    </source>
</evidence>
<dbReference type="EMBL" id="KN817533">
    <property type="protein sequence ID" value="KJA25141.1"/>
    <property type="molecule type" value="Genomic_DNA"/>
</dbReference>
<evidence type="ECO:0000256" key="1">
    <source>
        <dbReference type="ARBA" id="ARBA00004141"/>
    </source>
</evidence>
<feature type="transmembrane region" description="Helical" evidence="5">
    <location>
        <begin position="12"/>
        <end position="32"/>
    </location>
</feature>
<dbReference type="AlphaFoldDB" id="A0A0D2P9A3"/>
<dbReference type="PANTHER" id="PTHR10250:SF26">
    <property type="entry name" value="GLUTATHIONE S-TRANSFERASE 3, MITOCHONDRIAL"/>
    <property type="match status" value="1"/>
</dbReference>
<evidence type="ECO:0000313" key="7">
    <source>
        <dbReference type="Proteomes" id="UP000054270"/>
    </source>
</evidence>
<dbReference type="STRING" id="945553.A0A0D2P9A3"/>
<dbReference type="GO" id="GO:0004364">
    <property type="term" value="F:glutathione transferase activity"/>
    <property type="evidence" value="ECO:0007669"/>
    <property type="project" value="TreeGrafter"/>
</dbReference>
<keyword evidence="2 5" id="KW-0812">Transmembrane</keyword>
<name>A0A0D2P9A3_HYPSF</name>
<dbReference type="InterPro" id="IPR023352">
    <property type="entry name" value="MAPEG-like_dom_sf"/>
</dbReference>
<evidence type="ECO:0000313" key="6">
    <source>
        <dbReference type="EMBL" id="KJA25141.1"/>
    </source>
</evidence>
<dbReference type="Proteomes" id="UP000054270">
    <property type="component" value="Unassembled WGS sequence"/>
</dbReference>
<dbReference type="OMA" id="ACQHLGW"/>
<comment type="subcellular location">
    <subcellularLocation>
        <location evidence="1">Membrane</location>
        <topology evidence="1">Multi-pass membrane protein</topology>
    </subcellularLocation>
</comment>
<gene>
    <name evidence="6" type="ORF">HYPSUDRAFT_135445</name>
</gene>
<dbReference type="InterPro" id="IPR001129">
    <property type="entry name" value="Membr-assoc_MAPEG"/>
</dbReference>
<keyword evidence="3 5" id="KW-1133">Transmembrane helix</keyword>
<dbReference type="GO" id="GO:0016020">
    <property type="term" value="C:membrane"/>
    <property type="evidence" value="ECO:0007669"/>
    <property type="project" value="UniProtKB-SubCell"/>
</dbReference>
<dbReference type="SUPFAM" id="SSF161084">
    <property type="entry name" value="MAPEG domain-like"/>
    <property type="match status" value="1"/>
</dbReference>
<evidence type="ECO:0000256" key="4">
    <source>
        <dbReference type="ARBA" id="ARBA00023136"/>
    </source>
</evidence>
<organism evidence="6 7">
    <name type="scientific">Hypholoma sublateritium (strain FD-334 SS-4)</name>
    <dbReference type="NCBI Taxonomy" id="945553"/>
    <lineage>
        <taxon>Eukaryota</taxon>
        <taxon>Fungi</taxon>
        <taxon>Dikarya</taxon>
        <taxon>Basidiomycota</taxon>
        <taxon>Agaricomycotina</taxon>
        <taxon>Agaricomycetes</taxon>
        <taxon>Agaricomycetidae</taxon>
        <taxon>Agaricales</taxon>
        <taxon>Agaricineae</taxon>
        <taxon>Strophariaceae</taxon>
        <taxon>Hypholoma</taxon>
    </lineage>
</organism>
<keyword evidence="4 5" id="KW-0472">Membrane</keyword>
<dbReference type="GO" id="GO:0005635">
    <property type="term" value="C:nuclear envelope"/>
    <property type="evidence" value="ECO:0007669"/>
    <property type="project" value="TreeGrafter"/>
</dbReference>
<keyword evidence="7" id="KW-1185">Reference proteome</keyword>
<evidence type="ECO:0008006" key="8">
    <source>
        <dbReference type="Google" id="ProtNLM"/>
    </source>
</evidence>
<dbReference type="PANTHER" id="PTHR10250">
    <property type="entry name" value="MICROSOMAL GLUTATHIONE S-TRANSFERASE"/>
    <property type="match status" value="1"/>
</dbReference>
<accession>A0A0D2P9A3</accession>
<dbReference type="GO" id="GO:0004602">
    <property type="term" value="F:glutathione peroxidase activity"/>
    <property type="evidence" value="ECO:0007669"/>
    <property type="project" value="TreeGrafter"/>
</dbReference>